<evidence type="ECO:0000256" key="7">
    <source>
        <dbReference type="RuleBase" id="RU363032"/>
    </source>
</evidence>
<dbReference type="PANTHER" id="PTHR30193">
    <property type="entry name" value="ABC TRANSPORTER PERMEASE PROTEIN"/>
    <property type="match status" value="1"/>
</dbReference>
<evidence type="ECO:0000256" key="1">
    <source>
        <dbReference type="ARBA" id="ARBA00004651"/>
    </source>
</evidence>
<dbReference type="InterPro" id="IPR051393">
    <property type="entry name" value="ABC_transporter_permease"/>
</dbReference>
<evidence type="ECO:0000313" key="11">
    <source>
        <dbReference type="Proteomes" id="UP000275356"/>
    </source>
</evidence>
<dbReference type="InterPro" id="IPR035906">
    <property type="entry name" value="MetI-like_sf"/>
</dbReference>
<keyword evidence="11" id="KW-1185">Reference proteome</keyword>
<feature type="region of interest" description="Disordered" evidence="8">
    <location>
        <begin position="1"/>
        <end position="26"/>
    </location>
</feature>
<dbReference type="EMBL" id="RKHQ01000001">
    <property type="protein sequence ID" value="ROR96365.1"/>
    <property type="molecule type" value="Genomic_DNA"/>
</dbReference>
<evidence type="ECO:0000256" key="5">
    <source>
        <dbReference type="ARBA" id="ARBA00022989"/>
    </source>
</evidence>
<keyword evidence="6 7" id="KW-0472">Membrane</keyword>
<evidence type="ECO:0000256" key="6">
    <source>
        <dbReference type="ARBA" id="ARBA00023136"/>
    </source>
</evidence>
<proteinExistence type="inferred from homology"/>
<dbReference type="RefSeq" id="WP_123738554.1">
    <property type="nucleotide sequence ID" value="NZ_CALFQU010000004.1"/>
</dbReference>
<name>A0A3N2D998_9MICO</name>
<feature type="transmembrane region" description="Helical" evidence="7">
    <location>
        <begin position="173"/>
        <end position="196"/>
    </location>
</feature>
<dbReference type="Pfam" id="PF00528">
    <property type="entry name" value="BPD_transp_1"/>
    <property type="match status" value="1"/>
</dbReference>
<evidence type="ECO:0000256" key="8">
    <source>
        <dbReference type="SAM" id="MobiDB-lite"/>
    </source>
</evidence>
<protein>
    <submittedName>
        <fullName evidence="10">Carbohydrate ABC transporter membrane protein 1 (CUT1 family)</fullName>
    </submittedName>
</protein>
<keyword evidence="3" id="KW-1003">Cell membrane</keyword>
<feature type="transmembrane region" description="Helical" evidence="7">
    <location>
        <begin position="127"/>
        <end position="146"/>
    </location>
</feature>
<dbReference type="InterPro" id="IPR000515">
    <property type="entry name" value="MetI-like"/>
</dbReference>
<keyword evidence="2 7" id="KW-0813">Transport</keyword>
<organism evidence="10 11">
    <name type="scientific">Salana multivorans</name>
    <dbReference type="NCBI Taxonomy" id="120377"/>
    <lineage>
        <taxon>Bacteria</taxon>
        <taxon>Bacillati</taxon>
        <taxon>Actinomycetota</taxon>
        <taxon>Actinomycetes</taxon>
        <taxon>Micrococcales</taxon>
        <taxon>Beutenbergiaceae</taxon>
        <taxon>Salana</taxon>
    </lineage>
</organism>
<comment type="similarity">
    <text evidence="7">Belongs to the binding-protein-dependent transport system permease family.</text>
</comment>
<dbReference type="PANTHER" id="PTHR30193:SF37">
    <property type="entry name" value="INNER MEMBRANE ABC TRANSPORTER PERMEASE PROTEIN YCJO"/>
    <property type="match status" value="1"/>
</dbReference>
<comment type="caution">
    <text evidence="10">The sequence shown here is derived from an EMBL/GenBank/DDBJ whole genome shotgun (WGS) entry which is preliminary data.</text>
</comment>
<dbReference type="PROSITE" id="PS50928">
    <property type="entry name" value="ABC_TM1"/>
    <property type="match status" value="1"/>
</dbReference>
<dbReference type="OrthoDB" id="34224at2"/>
<dbReference type="GO" id="GO:0055085">
    <property type="term" value="P:transmembrane transport"/>
    <property type="evidence" value="ECO:0007669"/>
    <property type="project" value="InterPro"/>
</dbReference>
<dbReference type="Gene3D" id="1.10.3720.10">
    <property type="entry name" value="MetI-like"/>
    <property type="match status" value="1"/>
</dbReference>
<evidence type="ECO:0000313" key="10">
    <source>
        <dbReference type="EMBL" id="ROR96365.1"/>
    </source>
</evidence>
<dbReference type="CDD" id="cd06261">
    <property type="entry name" value="TM_PBP2"/>
    <property type="match status" value="1"/>
</dbReference>
<evidence type="ECO:0000256" key="2">
    <source>
        <dbReference type="ARBA" id="ARBA00022448"/>
    </source>
</evidence>
<dbReference type="SUPFAM" id="SSF161098">
    <property type="entry name" value="MetI-like"/>
    <property type="match status" value="1"/>
</dbReference>
<evidence type="ECO:0000256" key="4">
    <source>
        <dbReference type="ARBA" id="ARBA00022692"/>
    </source>
</evidence>
<evidence type="ECO:0000259" key="9">
    <source>
        <dbReference type="PROSITE" id="PS50928"/>
    </source>
</evidence>
<feature type="transmembrane region" description="Helical" evidence="7">
    <location>
        <begin position="33"/>
        <end position="54"/>
    </location>
</feature>
<feature type="transmembrane region" description="Helical" evidence="7">
    <location>
        <begin position="232"/>
        <end position="253"/>
    </location>
</feature>
<accession>A0A3N2D998</accession>
<feature type="domain" description="ABC transmembrane type-1" evidence="9">
    <location>
        <begin position="89"/>
        <end position="300"/>
    </location>
</feature>
<feature type="transmembrane region" description="Helical" evidence="7">
    <location>
        <begin position="282"/>
        <end position="304"/>
    </location>
</feature>
<sequence>MTQSDGLPAPGRPLAGGARRAPRRPHLSARTRVGVAATGFLLPAVALLVVLRVVPLVRAGSDAFTSRSGALTLTVFENLFGDPDFLNTLKVTLLFSLIVNPFQIGLALLLAVVLVQHIPLVGVWRALILLPIAIPQTVSAIVWGVLMRPDGPLNAILGAVGIEPVPWLISPDLALFSIVIVASWVGVGYWMTFLVAGIKDIPPSLFEAAELDGATGVQRFFRITLPSIRRQLLFVLVADSVANFLLFVPVRILTRGGPQGSTNTIMNNIFERAYLFGNYPSAAAATLVLIVIVIAVVGLQFRLLPGRE</sequence>
<comment type="subcellular location">
    <subcellularLocation>
        <location evidence="1 7">Cell membrane</location>
        <topology evidence="1 7">Multi-pass membrane protein</topology>
    </subcellularLocation>
</comment>
<feature type="transmembrane region" description="Helical" evidence="7">
    <location>
        <begin position="93"/>
        <end position="115"/>
    </location>
</feature>
<dbReference type="Proteomes" id="UP000275356">
    <property type="component" value="Unassembled WGS sequence"/>
</dbReference>
<keyword evidence="5 7" id="KW-1133">Transmembrane helix</keyword>
<feature type="compositionally biased region" description="Low complexity" evidence="8">
    <location>
        <begin position="1"/>
        <end position="19"/>
    </location>
</feature>
<reference evidence="10 11" key="1">
    <citation type="submission" date="2018-11" db="EMBL/GenBank/DDBJ databases">
        <title>Sequencing the genomes of 1000 actinobacteria strains.</title>
        <authorList>
            <person name="Klenk H.-P."/>
        </authorList>
    </citation>
    <scope>NUCLEOTIDE SEQUENCE [LARGE SCALE GENOMIC DNA]</scope>
    <source>
        <strain evidence="10 11">DSM 13521</strain>
    </source>
</reference>
<dbReference type="GO" id="GO:0005886">
    <property type="term" value="C:plasma membrane"/>
    <property type="evidence" value="ECO:0007669"/>
    <property type="project" value="UniProtKB-SubCell"/>
</dbReference>
<evidence type="ECO:0000256" key="3">
    <source>
        <dbReference type="ARBA" id="ARBA00022475"/>
    </source>
</evidence>
<gene>
    <name evidence="10" type="ORF">EDD28_0948</name>
</gene>
<dbReference type="AlphaFoldDB" id="A0A3N2D998"/>
<keyword evidence="4 7" id="KW-0812">Transmembrane</keyword>